<dbReference type="GO" id="GO:0000172">
    <property type="term" value="C:ribonuclease MRP complex"/>
    <property type="evidence" value="ECO:0007669"/>
    <property type="project" value="TreeGrafter"/>
</dbReference>
<feature type="region of interest" description="Disordered" evidence="1">
    <location>
        <begin position="359"/>
        <end position="395"/>
    </location>
</feature>
<accession>A0AA38X4G1</accession>
<dbReference type="Proteomes" id="UP001172673">
    <property type="component" value="Unassembled WGS sequence"/>
</dbReference>
<dbReference type="PANTHER" id="PTHR15396:SF1">
    <property type="entry name" value="RIBONUCLEASE P PROTEIN SUBUNIT P40"/>
    <property type="match status" value="1"/>
</dbReference>
<dbReference type="GO" id="GO:0001682">
    <property type="term" value="P:tRNA 5'-leader removal"/>
    <property type="evidence" value="ECO:0007669"/>
    <property type="project" value="InterPro"/>
</dbReference>
<comment type="caution">
    <text evidence="2">The sequence shown here is derived from an EMBL/GenBank/DDBJ whole genome shotgun (WGS) entry which is preliminary data.</text>
</comment>
<reference evidence="2" key="1">
    <citation type="submission" date="2022-10" db="EMBL/GenBank/DDBJ databases">
        <title>Culturing micro-colonial fungi from biological soil crusts in the Mojave desert and describing Neophaeococcomyces mojavensis, and introducing the new genera and species Taxawa tesnikishii.</title>
        <authorList>
            <person name="Kurbessoian T."/>
            <person name="Stajich J.E."/>
        </authorList>
    </citation>
    <scope>NUCLEOTIDE SEQUENCE</scope>
    <source>
        <strain evidence="2">TK_41</strain>
    </source>
</reference>
<keyword evidence="3" id="KW-1185">Reference proteome</keyword>
<proteinExistence type="predicted"/>
<evidence type="ECO:0000313" key="3">
    <source>
        <dbReference type="Proteomes" id="UP001172673"/>
    </source>
</evidence>
<dbReference type="EMBL" id="JAPDRK010000013">
    <property type="protein sequence ID" value="KAJ9606600.1"/>
    <property type="molecule type" value="Genomic_DNA"/>
</dbReference>
<dbReference type="GO" id="GO:0030681">
    <property type="term" value="C:multimeric ribonuclease P complex"/>
    <property type="evidence" value="ECO:0007669"/>
    <property type="project" value="TreeGrafter"/>
</dbReference>
<gene>
    <name evidence="2" type="ORF">H2200_008608</name>
</gene>
<name>A0AA38X4G1_9EURO</name>
<feature type="compositionally biased region" description="Polar residues" evidence="1">
    <location>
        <begin position="383"/>
        <end position="395"/>
    </location>
</feature>
<dbReference type="InterPro" id="IPR013893">
    <property type="entry name" value="RNase_P_Rpp40"/>
</dbReference>
<organism evidence="2 3">
    <name type="scientific">Cladophialophora chaetospira</name>
    <dbReference type="NCBI Taxonomy" id="386627"/>
    <lineage>
        <taxon>Eukaryota</taxon>
        <taxon>Fungi</taxon>
        <taxon>Dikarya</taxon>
        <taxon>Ascomycota</taxon>
        <taxon>Pezizomycotina</taxon>
        <taxon>Eurotiomycetes</taxon>
        <taxon>Chaetothyriomycetidae</taxon>
        <taxon>Chaetothyriales</taxon>
        <taxon>Herpotrichiellaceae</taxon>
        <taxon>Cladophialophora</taxon>
    </lineage>
</organism>
<dbReference type="PANTHER" id="PTHR15396">
    <property type="entry name" value="RIBONUCLEASE P PROTEIN SUBUNIT P40"/>
    <property type="match status" value="1"/>
</dbReference>
<protein>
    <submittedName>
        <fullName evidence="2">Uncharacterized protein</fullName>
    </submittedName>
</protein>
<dbReference type="GO" id="GO:0000171">
    <property type="term" value="F:ribonuclease MRP activity"/>
    <property type="evidence" value="ECO:0007669"/>
    <property type="project" value="TreeGrafter"/>
</dbReference>
<evidence type="ECO:0000313" key="2">
    <source>
        <dbReference type="EMBL" id="KAJ9606600.1"/>
    </source>
</evidence>
<dbReference type="Pfam" id="PF08584">
    <property type="entry name" value="Ribonuc_P_40"/>
    <property type="match status" value="1"/>
</dbReference>
<dbReference type="AlphaFoldDB" id="A0AA38X4G1"/>
<dbReference type="GO" id="GO:0000447">
    <property type="term" value="P:endonucleolytic cleavage in ITS1 to separate SSU-rRNA from 5.8S rRNA and LSU-rRNA from tricistronic rRNA transcript (SSU-rRNA, 5.8S rRNA, LSU-rRNA)"/>
    <property type="evidence" value="ECO:0007669"/>
    <property type="project" value="TreeGrafter"/>
</dbReference>
<evidence type="ECO:0000256" key="1">
    <source>
        <dbReference type="SAM" id="MobiDB-lite"/>
    </source>
</evidence>
<sequence>MSTLFPSSSDPVPKVIVTAGQLPGYVAASQAPSKRPPWRTIRETSYVNSVTVILPDDLHQAIWDGIDVDVSKPKYAKVIMKLEDVLQGDFFTEYIKKGDILMISEGDPGVDDTFSLKEGTLRLDLSKESYERAGLQGLPIPSGGRKHVKARYLVEFNLRLPSALRGRKGFDRLVWAAQNVLNKSLSWLFVDLKTDPSVQAECPLSRHHPIVQELGCSKQELPQILIPIALSTCIANPTTLSLEETEESIHDVLEYLDMAALASPRIEGSDQVDSFLSRPVAVVALIQIADSKPDSKNSRIKNLTTCAIQQQWLAVSVSSLQTKAIRQIDGYTILLQPFHDIEQNRTDEDADDVDRKDQGEFEMDEGGNASEAGAINGTALTRAESTGESNQKPETISARTGFQRFICAEYIDTLT</sequence>
<dbReference type="GO" id="GO:0004526">
    <property type="term" value="F:ribonuclease P activity"/>
    <property type="evidence" value="ECO:0007669"/>
    <property type="project" value="TreeGrafter"/>
</dbReference>